<accession>A0ABS4FGP7</accession>
<feature type="chain" id="PRO_5046110680" description="VCBS repeat-containing protein" evidence="2">
    <location>
        <begin position="20"/>
        <end position="261"/>
    </location>
</feature>
<dbReference type="Proteomes" id="UP000706926">
    <property type="component" value="Unassembled WGS sequence"/>
</dbReference>
<sequence length="261" mass="28626">MKKLAILIAFIFILAVTSACEKKIDQLNTSQALQSNEGHPQGQENKEDDVNIPPNNEETTADSHNSQQEATPNNVETQPDQAALDIPTSDSLIRSPEGKNLSQVEWKPGAPDVTLPMQFGTTEAELVLGLDHPNGTKAVMIFPSTSVGWQLDLSGDTGVFDEYGELQEGYKIQAALHDFDQDGISELIVTAGDSIIDLSLWVYSFTTVGDLQKINPIKQELSITGQSYIVLDGDEIIAPYGSQGLIDYYKYVDKVFMQPVY</sequence>
<dbReference type="GeneID" id="95406432"/>
<feature type="compositionally biased region" description="Polar residues" evidence="1">
    <location>
        <begin position="53"/>
        <end position="80"/>
    </location>
</feature>
<evidence type="ECO:0008006" key="5">
    <source>
        <dbReference type="Google" id="ProtNLM"/>
    </source>
</evidence>
<dbReference type="RefSeq" id="WP_210095330.1">
    <property type="nucleotide sequence ID" value="NZ_CP139098.1"/>
</dbReference>
<evidence type="ECO:0000256" key="2">
    <source>
        <dbReference type="SAM" id="SignalP"/>
    </source>
</evidence>
<dbReference type="EMBL" id="JAGGKI010000014">
    <property type="protein sequence ID" value="MBP1895417.1"/>
    <property type="molecule type" value="Genomic_DNA"/>
</dbReference>
<evidence type="ECO:0000256" key="1">
    <source>
        <dbReference type="SAM" id="MobiDB-lite"/>
    </source>
</evidence>
<proteinExistence type="predicted"/>
<keyword evidence="2" id="KW-0732">Signal</keyword>
<keyword evidence="4" id="KW-1185">Reference proteome</keyword>
<evidence type="ECO:0000313" key="3">
    <source>
        <dbReference type="EMBL" id="MBP1895417.1"/>
    </source>
</evidence>
<reference evidence="3 4" key="1">
    <citation type="submission" date="2021-03" db="EMBL/GenBank/DDBJ databases">
        <title>Genomic Encyclopedia of Type Strains, Phase IV (KMG-IV): sequencing the most valuable type-strain genomes for metagenomic binning, comparative biology and taxonomic classification.</title>
        <authorList>
            <person name="Goeker M."/>
        </authorList>
    </citation>
    <scope>NUCLEOTIDE SEQUENCE [LARGE SCALE GENOMIC DNA]</scope>
    <source>
        <strain evidence="3 4">DSM 15596</strain>
    </source>
</reference>
<gene>
    <name evidence="3" type="ORF">J2Z18_004527</name>
</gene>
<comment type="caution">
    <text evidence="3">The sequence shown here is derived from an EMBL/GenBank/DDBJ whole genome shotgun (WGS) entry which is preliminary data.</text>
</comment>
<name>A0ABS4FGP7_9BACL</name>
<evidence type="ECO:0000313" key="4">
    <source>
        <dbReference type="Proteomes" id="UP000706926"/>
    </source>
</evidence>
<organism evidence="3 4">
    <name type="scientific">Paenibacillus lactis</name>
    <dbReference type="NCBI Taxonomy" id="228574"/>
    <lineage>
        <taxon>Bacteria</taxon>
        <taxon>Bacillati</taxon>
        <taxon>Bacillota</taxon>
        <taxon>Bacilli</taxon>
        <taxon>Bacillales</taxon>
        <taxon>Paenibacillaceae</taxon>
        <taxon>Paenibacillus</taxon>
    </lineage>
</organism>
<feature type="region of interest" description="Disordered" evidence="1">
    <location>
        <begin position="33"/>
        <end position="80"/>
    </location>
</feature>
<dbReference type="PROSITE" id="PS51257">
    <property type="entry name" value="PROKAR_LIPOPROTEIN"/>
    <property type="match status" value="1"/>
</dbReference>
<feature type="signal peptide" evidence="2">
    <location>
        <begin position="1"/>
        <end position="19"/>
    </location>
</feature>
<protein>
    <recommendedName>
        <fullName evidence="5">VCBS repeat-containing protein</fullName>
    </recommendedName>
</protein>